<gene>
    <name evidence="1" type="ORF">ABID27_001344</name>
</gene>
<evidence type="ECO:0000313" key="1">
    <source>
        <dbReference type="EMBL" id="MET3644717.1"/>
    </source>
</evidence>
<organism evidence="1 2">
    <name type="scientific">Streptococcus gallinaceus</name>
    <dbReference type="NCBI Taxonomy" id="165758"/>
    <lineage>
        <taxon>Bacteria</taxon>
        <taxon>Bacillati</taxon>
        <taxon>Bacillota</taxon>
        <taxon>Bacilli</taxon>
        <taxon>Lactobacillales</taxon>
        <taxon>Streptococcaceae</taxon>
        <taxon>Streptococcus</taxon>
    </lineage>
</organism>
<dbReference type="Proteomes" id="UP001549055">
    <property type="component" value="Unassembled WGS sequence"/>
</dbReference>
<reference evidence="1 2" key="1">
    <citation type="submission" date="2024-06" db="EMBL/GenBank/DDBJ databases">
        <title>Genomic Encyclopedia of Type Strains, Phase IV (KMG-IV): sequencing the most valuable type-strain genomes for metagenomic binning, comparative biology and taxonomic classification.</title>
        <authorList>
            <person name="Goeker M."/>
        </authorList>
    </citation>
    <scope>NUCLEOTIDE SEQUENCE [LARGE SCALE GENOMIC DNA]</scope>
    <source>
        <strain evidence="1 2">DSM 15349</strain>
    </source>
</reference>
<protein>
    <submittedName>
        <fullName evidence="1">Uncharacterized protein</fullName>
    </submittedName>
</protein>
<proteinExistence type="predicted"/>
<keyword evidence="2" id="KW-1185">Reference proteome</keyword>
<dbReference type="EMBL" id="JBEPMK010000004">
    <property type="protein sequence ID" value="MET3644717.1"/>
    <property type="molecule type" value="Genomic_DNA"/>
</dbReference>
<evidence type="ECO:0000313" key="2">
    <source>
        <dbReference type="Proteomes" id="UP001549055"/>
    </source>
</evidence>
<accession>A0ABV2JLC9</accession>
<comment type="caution">
    <text evidence="1">The sequence shown here is derived from an EMBL/GenBank/DDBJ whole genome shotgun (WGS) entry which is preliminary data.</text>
</comment>
<name>A0ABV2JLC9_9STRE</name>
<sequence>MAYKDYLKRDMVDTSLGFVEFPFWRAASPDKAV</sequence>